<dbReference type="PANTHER" id="PTHR43179:SF12">
    <property type="entry name" value="GALACTOFURANOSYLTRANSFERASE GLFT2"/>
    <property type="match status" value="1"/>
</dbReference>
<dbReference type="GO" id="GO:0016757">
    <property type="term" value="F:glycosyltransferase activity"/>
    <property type="evidence" value="ECO:0007669"/>
    <property type="project" value="UniProtKB-KW"/>
</dbReference>
<dbReference type="CDD" id="cd04185">
    <property type="entry name" value="GT_2_like_b"/>
    <property type="match status" value="1"/>
</dbReference>
<dbReference type="EMBL" id="CP134844">
    <property type="protein sequence ID" value="WNL12608.1"/>
    <property type="molecule type" value="Genomic_DNA"/>
</dbReference>
<evidence type="ECO:0000259" key="4">
    <source>
        <dbReference type="Pfam" id="PF00535"/>
    </source>
</evidence>
<protein>
    <submittedName>
        <fullName evidence="9">Glycosyltransferase family 2 protein</fullName>
    </submittedName>
</protein>
<keyword evidence="3" id="KW-0808">Transferase</keyword>
<name>A0AA96I9Q3_9BACT</name>
<comment type="similarity">
    <text evidence="1">Belongs to the glycosyltransferase 2 family.</text>
</comment>
<feature type="domain" description="Glycosyltransferase 2-like" evidence="4">
    <location>
        <begin position="6"/>
        <end position="118"/>
    </location>
</feature>
<organism evidence="9">
    <name type="scientific">Arcobacter sp. AZ-2023</name>
    <dbReference type="NCBI Taxonomy" id="3074453"/>
    <lineage>
        <taxon>Bacteria</taxon>
        <taxon>Pseudomonadati</taxon>
        <taxon>Campylobacterota</taxon>
        <taxon>Epsilonproteobacteria</taxon>
        <taxon>Campylobacterales</taxon>
        <taxon>Arcobacteraceae</taxon>
        <taxon>Arcobacter</taxon>
    </lineage>
</organism>
<dbReference type="Pfam" id="PF00535">
    <property type="entry name" value="Glycos_transf_2"/>
    <property type="match status" value="1"/>
</dbReference>
<dbReference type="EMBL" id="CP134849">
    <property type="protein sequence ID" value="WNL18068.1"/>
    <property type="molecule type" value="Genomic_DNA"/>
</dbReference>
<evidence type="ECO:0000256" key="2">
    <source>
        <dbReference type="ARBA" id="ARBA00022676"/>
    </source>
</evidence>
<proteinExistence type="inferred from homology"/>
<keyword evidence="2" id="KW-0328">Glycosyltransferase</keyword>
<reference evidence="5" key="2">
    <citation type="submission" date="2023-09" db="EMBL/GenBank/DDBJ databases">
        <title>Characterization of Arcobacter Isolates from Retail Chicken Sold in Supermarkets in Tbilisi, Georgia.</title>
        <authorList>
            <person name="Matthias R."/>
            <person name="Zautner A.E."/>
        </authorList>
    </citation>
    <scope>NUCLEOTIDE SEQUENCE</scope>
    <source>
        <strain evidence="6">LEO 108</strain>
        <strain evidence="5">LEO 109</strain>
    </source>
</reference>
<dbReference type="EMBL" id="CP134851">
    <property type="protein sequence ID" value="WNL23628.1"/>
    <property type="molecule type" value="Genomic_DNA"/>
</dbReference>
<dbReference type="PANTHER" id="PTHR43179">
    <property type="entry name" value="RHAMNOSYLTRANSFERASE WBBL"/>
    <property type="match status" value="1"/>
</dbReference>
<sequence length="324" mass="37626">MKICTVIVTYNRYELLKECLDSLLNQTYKTDILIVNNASTDGTDIKIKTDGYLKNENIIYKELDKNLGGAGGFNFGVKFALENCYDYVWLMDDDAEPDLNTLEGLIKNIDNSKYCAYAPKLFIGTKEKNTLSLTGYGHRALFDYCNCIPSFQKPVSKEAYDSEFTQIDLASFVGILIPISSIKKIGLPEARFFIHHDDVEYSLRLAKIGKILMVNSVNIYHKEKRQDEKIERNFLWFKKNRIKFDKLWLKYFGLRNSIFLALKYGKGYKRYFLIAKLYFELIKDIILYDDKKYIRLVFATSSVFDGIRGIFDNNKPTKILKGKE</sequence>
<evidence type="ECO:0000256" key="3">
    <source>
        <dbReference type="ARBA" id="ARBA00022679"/>
    </source>
</evidence>
<accession>A0AA96I9Q3</accession>
<reference evidence="9" key="1">
    <citation type="submission" date="2023-09" db="EMBL/GenBank/DDBJ databases">
        <title>Arcobacter tbilisiensis sp. nov. isolated from chicken meat in Tbilisi, Georgia.</title>
        <authorList>
            <person name="Matthias R."/>
            <person name="Zautner A.E."/>
        </authorList>
    </citation>
    <scope>NUCLEOTIDE SEQUENCE</scope>
    <source>
        <strain evidence="10">LEO 70</strain>
        <strain evidence="9">LEO 74</strain>
        <strain evidence="8">LEO 79</strain>
        <strain evidence="7">LEO 99</strain>
    </source>
</reference>
<dbReference type="EMBL" id="CP134852">
    <property type="protein sequence ID" value="WNL25480.1"/>
    <property type="molecule type" value="Genomic_DNA"/>
</dbReference>
<dbReference type="EMBL" id="CP134850">
    <property type="protein sequence ID" value="WNL22336.1"/>
    <property type="molecule type" value="Genomic_DNA"/>
</dbReference>
<evidence type="ECO:0000313" key="7">
    <source>
        <dbReference type="EMBL" id="WNL18068.1"/>
    </source>
</evidence>
<evidence type="ECO:0000313" key="8">
    <source>
        <dbReference type="EMBL" id="WNL22336.1"/>
    </source>
</evidence>
<dbReference type="InterPro" id="IPR029044">
    <property type="entry name" value="Nucleotide-diphossugar_trans"/>
</dbReference>
<gene>
    <name evidence="6" type="ORF">RJG51_07755</name>
    <name evidence="5" type="ORF">RJG52_00730</name>
    <name evidence="7" type="ORF">RJG53_05525</name>
    <name evidence="9" type="ORF">RJG55_00735</name>
    <name evidence="8" type="ORF">RJG56_05375</name>
    <name evidence="10" type="ORF">RJG57_10585</name>
</gene>
<dbReference type="Gene3D" id="3.90.550.10">
    <property type="entry name" value="Spore Coat Polysaccharide Biosynthesis Protein SpsA, Chain A"/>
    <property type="match status" value="1"/>
</dbReference>
<evidence type="ECO:0000313" key="9">
    <source>
        <dbReference type="EMBL" id="WNL23628.1"/>
    </source>
</evidence>
<dbReference type="SUPFAM" id="SSF53448">
    <property type="entry name" value="Nucleotide-diphospho-sugar transferases"/>
    <property type="match status" value="1"/>
</dbReference>
<evidence type="ECO:0000313" key="6">
    <source>
        <dbReference type="EMBL" id="WNL13926.1"/>
    </source>
</evidence>
<dbReference type="InterPro" id="IPR001173">
    <property type="entry name" value="Glyco_trans_2-like"/>
</dbReference>
<evidence type="ECO:0000313" key="5">
    <source>
        <dbReference type="EMBL" id="WNL12608.1"/>
    </source>
</evidence>
<dbReference type="AlphaFoldDB" id="A0AA96I9Q3"/>
<evidence type="ECO:0000313" key="10">
    <source>
        <dbReference type="EMBL" id="WNL25480.1"/>
    </source>
</evidence>
<dbReference type="EMBL" id="CP134845">
    <property type="protein sequence ID" value="WNL13926.1"/>
    <property type="molecule type" value="Genomic_DNA"/>
</dbReference>
<evidence type="ECO:0000256" key="1">
    <source>
        <dbReference type="ARBA" id="ARBA00006739"/>
    </source>
</evidence>